<dbReference type="InterPro" id="IPR036412">
    <property type="entry name" value="HAD-like_sf"/>
</dbReference>
<dbReference type="PANTHER" id="PTHR10000:SF8">
    <property type="entry name" value="HAD SUPERFAMILY HYDROLASE-LIKE, TYPE 3"/>
    <property type="match status" value="1"/>
</dbReference>
<dbReference type="GO" id="GO:0016791">
    <property type="term" value="F:phosphatase activity"/>
    <property type="evidence" value="ECO:0007669"/>
    <property type="project" value="TreeGrafter"/>
</dbReference>
<protein>
    <submittedName>
        <fullName evidence="1">HAD family phosphatase</fullName>
    </submittedName>
</protein>
<dbReference type="InterPro" id="IPR023214">
    <property type="entry name" value="HAD_sf"/>
</dbReference>
<organism evidence="1 2">
    <name type="scientific">Arcanobacterium bovis</name>
    <dbReference type="NCBI Taxonomy" id="2529275"/>
    <lineage>
        <taxon>Bacteria</taxon>
        <taxon>Bacillati</taxon>
        <taxon>Actinomycetota</taxon>
        <taxon>Actinomycetes</taxon>
        <taxon>Actinomycetales</taxon>
        <taxon>Actinomycetaceae</taxon>
        <taxon>Arcanobacterium</taxon>
    </lineage>
</organism>
<dbReference type="Pfam" id="PF08282">
    <property type="entry name" value="Hydrolase_3"/>
    <property type="match status" value="2"/>
</dbReference>
<proteinExistence type="predicted"/>
<dbReference type="Gene3D" id="3.40.50.1000">
    <property type="entry name" value="HAD superfamily/HAD-like"/>
    <property type="match status" value="1"/>
</dbReference>
<dbReference type="NCBIfam" id="TIGR01484">
    <property type="entry name" value="HAD-SF-IIB"/>
    <property type="match status" value="1"/>
</dbReference>
<dbReference type="PANTHER" id="PTHR10000">
    <property type="entry name" value="PHOSPHOSERINE PHOSPHATASE"/>
    <property type="match status" value="1"/>
</dbReference>
<dbReference type="AlphaFoldDB" id="A0A4Q9V2Q3"/>
<accession>A0A4Q9V2Q3</accession>
<name>A0A4Q9V2Q3_9ACTO</name>
<reference evidence="1 2" key="1">
    <citation type="submission" date="2019-02" db="EMBL/GenBank/DDBJ databases">
        <title>Arcanobacterium bovis sp. nov., isolated from the milk of a cow with mastitis.</title>
        <authorList>
            <person name="Sammra O."/>
            <person name="Foster G."/>
            <person name="Hassan A."/>
            <person name="Alssahen M."/>
            <person name="Laemmler C."/>
            <person name="Borowiak M."/>
            <person name="Malorny B."/>
            <person name="Abdulmawjood A."/>
        </authorList>
    </citation>
    <scope>NUCLEOTIDE SEQUENCE [LARGE SCALE GENOMIC DNA]</scope>
    <source>
        <strain evidence="1 2">C605018/01/1</strain>
    </source>
</reference>
<dbReference type="OrthoDB" id="3180855at2"/>
<dbReference type="InterPro" id="IPR006379">
    <property type="entry name" value="HAD-SF_hydro_IIB"/>
</dbReference>
<dbReference type="SUPFAM" id="SSF56784">
    <property type="entry name" value="HAD-like"/>
    <property type="match status" value="1"/>
</dbReference>
<dbReference type="Gene3D" id="3.30.1240.10">
    <property type="match status" value="1"/>
</dbReference>
<dbReference type="PROSITE" id="PS01229">
    <property type="entry name" value="COF_2"/>
    <property type="match status" value="1"/>
</dbReference>
<dbReference type="GO" id="GO:0005829">
    <property type="term" value="C:cytosol"/>
    <property type="evidence" value="ECO:0007669"/>
    <property type="project" value="TreeGrafter"/>
</dbReference>
<keyword evidence="2" id="KW-1185">Reference proteome</keyword>
<dbReference type="GO" id="GO:0000287">
    <property type="term" value="F:magnesium ion binding"/>
    <property type="evidence" value="ECO:0007669"/>
    <property type="project" value="TreeGrafter"/>
</dbReference>
<evidence type="ECO:0000313" key="1">
    <source>
        <dbReference type="EMBL" id="TBW23926.1"/>
    </source>
</evidence>
<gene>
    <name evidence="1" type="ORF">EZJ44_01675</name>
</gene>
<dbReference type="Proteomes" id="UP000293036">
    <property type="component" value="Unassembled WGS sequence"/>
</dbReference>
<sequence>MVALDIDGTILHHDTSLSPRVKKAIAAHLAAGTNLVIATGRGISGAQVAMQQFDFCRGYAVCSNGSIVLSVGGIAPQERTTPVADVVKEATPEVAIVASNTFDPQREIEIISKALPDAVMAVETLDQARKITGEFPPGELTGQSVIVPLAQLSDPHATRLTVRAPHLTALELLDVMDDLGLHGMEYAVGWSAWMDIAPVGISKATSLEYVRNVLGVDARHTVAVGDSGNDCEMLAWAGVGIAMGNAPEYVAAYADAMTEDVYLDGCALVLEELLG</sequence>
<comment type="caution">
    <text evidence="1">The sequence shown here is derived from an EMBL/GenBank/DDBJ whole genome shotgun (WGS) entry which is preliminary data.</text>
</comment>
<dbReference type="EMBL" id="SJDT01000001">
    <property type="protein sequence ID" value="TBW23926.1"/>
    <property type="molecule type" value="Genomic_DNA"/>
</dbReference>
<evidence type="ECO:0000313" key="2">
    <source>
        <dbReference type="Proteomes" id="UP000293036"/>
    </source>
</evidence>